<evidence type="ECO:0000256" key="3">
    <source>
        <dbReference type="ARBA" id="ARBA00022525"/>
    </source>
</evidence>
<feature type="disulfide bond" evidence="7">
    <location>
        <begin position="297"/>
        <end position="307"/>
    </location>
</feature>
<evidence type="ECO:0000256" key="4">
    <source>
        <dbReference type="ARBA" id="ARBA00022729"/>
    </source>
</evidence>
<dbReference type="Gene3D" id="2.10.25.10">
    <property type="entry name" value="Laminin"/>
    <property type="match status" value="3"/>
</dbReference>
<feature type="disulfide bond" evidence="7">
    <location>
        <begin position="283"/>
        <end position="292"/>
    </location>
</feature>
<keyword evidence="13" id="KW-1185">Reference proteome</keyword>
<dbReference type="PANTHER" id="PTHR14949">
    <property type="entry name" value="EGF-LIKE-DOMAIN, MULTIPLE 7, 8"/>
    <property type="match status" value="1"/>
</dbReference>
<feature type="disulfide bond" evidence="7">
    <location>
        <begin position="265"/>
        <end position="275"/>
    </location>
</feature>
<keyword evidence="4" id="KW-0732">Signal</keyword>
<dbReference type="OrthoDB" id="10266706at2759"/>
<dbReference type="InterPro" id="IPR003306">
    <property type="entry name" value="WIF"/>
</dbReference>
<dbReference type="PROSITE" id="PS50026">
    <property type="entry name" value="EGF_3"/>
    <property type="match status" value="3"/>
</dbReference>
<dbReference type="EMBL" id="OC854664">
    <property type="protein sequence ID" value="CAD7619963.1"/>
    <property type="molecule type" value="Genomic_DNA"/>
</dbReference>
<sequence length="351" mass="38802">MSSKGSVCEACVVVLGVVVVVWMTCLIGCVQVMETNTRSETAVNAKTESDISLWIDEKQVKQFFSGFPLKIYAILDGNVLPYVLDPNFDKYLPILPFEVQSVNLTWRSGDHNTYAYDFDQLVSYNHQILSQPILSIDSKGKVPKRPKVFQVFIPCVGNVSGIAAFTIGLRIINSETNQNLVGTPLRLKLQKQCADRTPDPECDKKCGNGKCNQNKICECPTGFLGKFCESALCYPQCMNGGTCVAPGVCSCAQGFQGFYCEGGICGEKCLNGGKCIQKDMCWCRRGYYGPRCEYSKCVIPCLNGSRCVGVNRCRCRRGFIGSQCESISDDKTDRTSNSKPTVKKKPRKKFV</sequence>
<feature type="domain" description="EGF-like" evidence="10">
    <location>
        <begin position="294"/>
        <end position="325"/>
    </location>
</feature>
<protein>
    <recommendedName>
        <fullName evidence="14">Wnt inhibitory factor 1</fullName>
    </recommendedName>
</protein>
<keyword evidence="9" id="KW-0812">Transmembrane</keyword>
<dbReference type="Proteomes" id="UP000759131">
    <property type="component" value="Unassembled WGS sequence"/>
</dbReference>
<organism evidence="12">
    <name type="scientific">Medioppia subpectinata</name>
    <dbReference type="NCBI Taxonomy" id="1979941"/>
    <lineage>
        <taxon>Eukaryota</taxon>
        <taxon>Metazoa</taxon>
        <taxon>Ecdysozoa</taxon>
        <taxon>Arthropoda</taxon>
        <taxon>Chelicerata</taxon>
        <taxon>Arachnida</taxon>
        <taxon>Acari</taxon>
        <taxon>Acariformes</taxon>
        <taxon>Sarcoptiformes</taxon>
        <taxon>Oribatida</taxon>
        <taxon>Brachypylina</taxon>
        <taxon>Oppioidea</taxon>
        <taxon>Oppiidae</taxon>
        <taxon>Medioppia</taxon>
    </lineage>
</organism>
<feature type="region of interest" description="Disordered" evidence="8">
    <location>
        <begin position="326"/>
        <end position="351"/>
    </location>
</feature>
<evidence type="ECO:0000259" key="11">
    <source>
        <dbReference type="PROSITE" id="PS50814"/>
    </source>
</evidence>
<accession>A0A7R9KBK1</accession>
<evidence type="ECO:0000256" key="5">
    <source>
        <dbReference type="ARBA" id="ARBA00023157"/>
    </source>
</evidence>
<feature type="domain" description="EGF-like" evidence="10">
    <location>
        <begin position="198"/>
        <end position="229"/>
    </location>
</feature>
<evidence type="ECO:0008006" key="14">
    <source>
        <dbReference type="Google" id="ProtNLM"/>
    </source>
</evidence>
<dbReference type="EMBL" id="CAJPIZ010000089">
    <property type="protein sequence ID" value="CAG2100393.1"/>
    <property type="molecule type" value="Genomic_DNA"/>
</dbReference>
<feature type="disulfide bond" evidence="7">
    <location>
        <begin position="315"/>
        <end position="324"/>
    </location>
</feature>
<evidence type="ECO:0000256" key="6">
    <source>
        <dbReference type="ARBA" id="ARBA00023180"/>
    </source>
</evidence>
<keyword evidence="9" id="KW-1133">Transmembrane helix</keyword>
<dbReference type="SMART" id="SM00181">
    <property type="entry name" value="EGF"/>
    <property type="match status" value="4"/>
</dbReference>
<keyword evidence="3" id="KW-0964">Secreted</keyword>
<dbReference type="PROSITE" id="PS00022">
    <property type="entry name" value="EGF_1"/>
    <property type="match status" value="2"/>
</dbReference>
<feature type="transmembrane region" description="Helical" evidence="9">
    <location>
        <begin position="12"/>
        <end position="33"/>
    </location>
</feature>
<feature type="domain" description="WIF" evidence="11">
    <location>
        <begin position="53"/>
        <end position="193"/>
    </location>
</feature>
<keyword evidence="6" id="KW-0325">Glycoprotein</keyword>
<keyword evidence="2" id="KW-0217">Developmental protein</keyword>
<keyword evidence="7" id="KW-0245">EGF-like domain</keyword>
<feature type="compositionally biased region" description="Basic residues" evidence="8">
    <location>
        <begin position="341"/>
        <end position="351"/>
    </location>
</feature>
<dbReference type="GO" id="GO:0005102">
    <property type="term" value="F:signaling receptor binding"/>
    <property type="evidence" value="ECO:0007669"/>
    <property type="project" value="TreeGrafter"/>
</dbReference>
<dbReference type="Gene3D" id="2.60.40.2170">
    <property type="entry name" value="Wnt, WIF domain"/>
    <property type="match status" value="1"/>
</dbReference>
<dbReference type="Pfam" id="PF02019">
    <property type="entry name" value="WIF"/>
    <property type="match status" value="1"/>
</dbReference>
<dbReference type="GO" id="GO:0009986">
    <property type="term" value="C:cell surface"/>
    <property type="evidence" value="ECO:0007669"/>
    <property type="project" value="TreeGrafter"/>
</dbReference>
<dbReference type="GO" id="GO:0005576">
    <property type="term" value="C:extracellular region"/>
    <property type="evidence" value="ECO:0007669"/>
    <property type="project" value="UniProtKB-SubCell"/>
</dbReference>
<dbReference type="PROSITE" id="PS01186">
    <property type="entry name" value="EGF_2"/>
    <property type="match status" value="2"/>
</dbReference>
<name>A0A7R9KBK1_9ACAR</name>
<dbReference type="FunFam" id="2.10.25.10:FF:000020">
    <property type="entry name" value="Latent-transforming growth factor beta-binding protein 1"/>
    <property type="match status" value="1"/>
</dbReference>
<proteinExistence type="predicted"/>
<evidence type="ECO:0000259" key="10">
    <source>
        <dbReference type="PROSITE" id="PS50026"/>
    </source>
</evidence>
<dbReference type="PANTHER" id="PTHR14949:SF32">
    <property type="entry name" value="WNT INHIBITORY FACTOR 1"/>
    <property type="match status" value="1"/>
</dbReference>
<dbReference type="InterPro" id="IPR050969">
    <property type="entry name" value="Dev_Signal_Modulators"/>
</dbReference>
<evidence type="ECO:0000256" key="9">
    <source>
        <dbReference type="SAM" id="Phobius"/>
    </source>
</evidence>
<evidence type="ECO:0000256" key="1">
    <source>
        <dbReference type="ARBA" id="ARBA00004613"/>
    </source>
</evidence>
<keyword evidence="5 7" id="KW-1015">Disulfide bond</keyword>
<gene>
    <name evidence="12" type="ORF">OSB1V03_LOCUS460</name>
</gene>
<dbReference type="InterPro" id="IPR038677">
    <property type="entry name" value="WIF_sf"/>
</dbReference>
<reference evidence="12" key="1">
    <citation type="submission" date="2020-11" db="EMBL/GenBank/DDBJ databases">
        <authorList>
            <person name="Tran Van P."/>
        </authorList>
    </citation>
    <scope>NUCLEOTIDE SEQUENCE</scope>
</reference>
<dbReference type="PROSITE" id="PS50814">
    <property type="entry name" value="WIF"/>
    <property type="match status" value="1"/>
</dbReference>
<comment type="subcellular location">
    <subcellularLocation>
        <location evidence="1">Secreted</location>
    </subcellularLocation>
</comment>
<evidence type="ECO:0000256" key="7">
    <source>
        <dbReference type="PROSITE-ProRule" id="PRU00076"/>
    </source>
</evidence>
<evidence type="ECO:0000256" key="2">
    <source>
        <dbReference type="ARBA" id="ARBA00022473"/>
    </source>
</evidence>
<feature type="disulfide bond" evidence="7">
    <location>
        <begin position="219"/>
        <end position="228"/>
    </location>
</feature>
<evidence type="ECO:0000313" key="12">
    <source>
        <dbReference type="EMBL" id="CAD7619963.1"/>
    </source>
</evidence>
<feature type="domain" description="EGF-like" evidence="10">
    <location>
        <begin position="261"/>
        <end position="293"/>
    </location>
</feature>
<dbReference type="SMART" id="SM00469">
    <property type="entry name" value="WIF"/>
    <property type="match status" value="1"/>
</dbReference>
<comment type="caution">
    <text evidence="7">Lacks conserved residue(s) required for the propagation of feature annotation.</text>
</comment>
<evidence type="ECO:0000256" key="8">
    <source>
        <dbReference type="SAM" id="MobiDB-lite"/>
    </source>
</evidence>
<dbReference type="AlphaFoldDB" id="A0A7R9KBK1"/>
<keyword evidence="9" id="KW-0472">Membrane</keyword>
<dbReference type="InterPro" id="IPR000742">
    <property type="entry name" value="EGF"/>
</dbReference>
<evidence type="ECO:0000313" key="13">
    <source>
        <dbReference type="Proteomes" id="UP000759131"/>
    </source>
</evidence>